<accession>A0ABU3KAL2</accession>
<evidence type="ECO:0000313" key="4">
    <source>
        <dbReference type="Proteomes" id="UP001250932"/>
    </source>
</evidence>
<dbReference type="InterPro" id="IPR002035">
    <property type="entry name" value="VWF_A"/>
</dbReference>
<reference evidence="3 4" key="1">
    <citation type="journal article" date="2023" name="ISME J.">
        <title>Cultivation and genomic characterization of novel and ubiquitous marine nitrite-oxidizing bacteria from the Nitrospirales.</title>
        <authorList>
            <person name="Mueller A.J."/>
            <person name="Daebeler A."/>
            <person name="Herbold C.W."/>
            <person name="Kirkegaard R.H."/>
            <person name="Daims H."/>
        </authorList>
    </citation>
    <scope>NUCLEOTIDE SEQUENCE [LARGE SCALE GENOMIC DNA]</scope>
    <source>
        <strain evidence="3 4">EB</strain>
    </source>
</reference>
<dbReference type="EMBL" id="JAQOUE010000001">
    <property type="protein sequence ID" value="MDT7043455.1"/>
    <property type="molecule type" value="Genomic_DNA"/>
</dbReference>
<dbReference type="PROSITE" id="PS50234">
    <property type="entry name" value="VWFA"/>
    <property type="match status" value="1"/>
</dbReference>
<feature type="transmembrane region" description="Helical" evidence="1">
    <location>
        <begin position="20"/>
        <end position="45"/>
    </location>
</feature>
<protein>
    <submittedName>
        <fullName evidence="3">VWA domain-containing protein</fullName>
    </submittedName>
</protein>
<dbReference type="RefSeq" id="WP_313834022.1">
    <property type="nucleotide sequence ID" value="NZ_JAQOUE010000001.1"/>
</dbReference>
<keyword evidence="1" id="KW-0472">Membrane</keyword>
<dbReference type="Proteomes" id="UP001250932">
    <property type="component" value="Unassembled WGS sequence"/>
</dbReference>
<proteinExistence type="predicted"/>
<comment type="caution">
    <text evidence="3">The sequence shown here is derived from an EMBL/GenBank/DDBJ whole genome shotgun (WGS) entry which is preliminary data.</text>
</comment>
<dbReference type="Pfam" id="PF13400">
    <property type="entry name" value="Tad"/>
    <property type="match status" value="1"/>
</dbReference>
<evidence type="ECO:0000313" key="3">
    <source>
        <dbReference type="EMBL" id="MDT7043455.1"/>
    </source>
</evidence>
<evidence type="ECO:0000259" key="2">
    <source>
        <dbReference type="PROSITE" id="PS50234"/>
    </source>
</evidence>
<feature type="domain" description="VWFA" evidence="2">
    <location>
        <begin position="149"/>
        <end position="447"/>
    </location>
</feature>
<keyword evidence="4" id="KW-1185">Reference proteome</keyword>
<name>A0ABU3KAL2_9BACT</name>
<dbReference type="SUPFAM" id="SSF53300">
    <property type="entry name" value="vWA-like"/>
    <property type="match status" value="1"/>
</dbReference>
<dbReference type="InterPro" id="IPR028087">
    <property type="entry name" value="Tad_N"/>
</dbReference>
<sequence>MSSRIPFTQSALTNQRGNFLVMASLTLTMVIGFVVLGVEVGRWYVVRAELSKSVDAIALLGAQHLSNPHLSLPVLVQEMGRANFQPGFLGTDGPAVFAEEVQSDGTIQVTGYTSVINMMASVLETPKNKGAYKRQTVGSLGVAQQQPVEIVLILDRSASMSSTFNPLNPASRFSQPPIEDLKIAAINFLEFFTATQETDQMALITFGTNVKVDVSMGSDFVGPMSDVIYELEANGSTNTEDALHQASGPAGFSEYLTTPAEHRAQQYVVLFSDGSPTAFRAPEAYPFMREGQTIDDAVVTTRSSNTTTLFDADTGEPLGIYQYQMGDGETLGMTQCATGSPAVAYLTTKWGVLEDPVYGIHSYEPIANVDPEACAGVIPVMLGSYVQHTARQMAIDRAQALKDRGVRIYIVGLGAIDQAFLSEVASGKDFEFYTSDPTGLTQIFQQIATNIKLRLVR</sequence>
<gene>
    <name evidence="3" type="ORF">PPG34_13945</name>
</gene>
<evidence type="ECO:0000256" key="1">
    <source>
        <dbReference type="SAM" id="Phobius"/>
    </source>
</evidence>
<organism evidence="3 4">
    <name type="scientific">Candidatus Nitronereus thalassa</name>
    <dbReference type="NCBI Taxonomy" id="3020898"/>
    <lineage>
        <taxon>Bacteria</taxon>
        <taxon>Pseudomonadati</taxon>
        <taxon>Nitrospirota</taxon>
        <taxon>Nitrospiria</taxon>
        <taxon>Nitrospirales</taxon>
        <taxon>Nitrospiraceae</taxon>
        <taxon>Candidatus Nitronereus</taxon>
    </lineage>
</organism>
<dbReference type="PANTHER" id="PTHR24020">
    <property type="entry name" value="COLLAGEN ALPHA"/>
    <property type="match status" value="1"/>
</dbReference>
<dbReference type="Pfam" id="PF13519">
    <property type="entry name" value="VWA_2"/>
    <property type="match status" value="1"/>
</dbReference>
<dbReference type="CDD" id="cd00198">
    <property type="entry name" value="vWFA"/>
    <property type="match status" value="1"/>
</dbReference>
<dbReference type="SMART" id="SM00327">
    <property type="entry name" value="VWA"/>
    <property type="match status" value="1"/>
</dbReference>
<dbReference type="PANTHER" id="PTHR24020:SF20">
    <property type="entry name" value="PH DOMAIN-CONTAINING PROTEIN"/>
    <property type="match status" value="1"/>
</dbReference>
<keyword evidence="1" id="KW-1133">Transmembrane helix</keyword>
<dbReference type="InterPro" id="IPR036465">
    <property type="entry name" value="vWFA_dom_sf"/>
</dbReference>
<dbReference type="InterPro" id="IPR050525">
    <property type="entry name" value="ECM_Assembly_Org"/>
</dbReference>
<keyword evidence="1" id="KW-0812">Transmembrane</keyword>
<dbReference type="Gene3D" id="3.40.50.410">
    <property type="entry name" value="von Willebrand factor, type A domain"/>
    <property type="match status" value="2"/>
</dbReference>